<dbReference type="EMBL" id="CAJVQC010090815">
    <property type="protein sequence ID" value="CAG8825613.1"/>
    <property type="molecule type" value="Genomic_DNA"/>
</dbReference>
<keyword evidence="2" id="KW-1185">Reference proteome</keyword>
<gene>
    <name evidence="1" type="ORF">RPERSI_LOCUS26532</name>
</gene>
<name>A0ACA9S441_9GLOM</name>
<proteinExistence type="predicted"/>
<comment type="caution">
    <text evidence="1">The sequence shown here is derived from an EMBL/GenBank/DDBJ whole genome shotgun (WGS) entry which is preliminary data.</text>
</comment>
<organism evidence="1 2">
    <name type="scientific">Racocetra persica</name>
    <dbReference type="NCBI Taxonomy" id="160502"/>
    <lineage>
        <taxon>Eukaryota</taxon>
        <taxon>Fungi</taxon>
        <taxon>Fungi incertae sedis</taxon>
        <taxon>Mucoromycota</taxon>
        <taxon>Glomeromycotina</taxon>
        <taxon>Glomeromycetes</taxon>
        <taxon>Diversisporales</taxon>
        <taxon>Gigasporaceae</taxon>
        <taxon>Racocetra</taxon>
    </lineage>
</organism>
<reference evidence="1" key="1">
    <citation type="submission" date="2021-06" db="EMBL/GenBank/DDBJ databases">
        <authorList>
            <person name="Kallberg Y."/>
            <person name="Tangrot J."/>
            <person name="Rosling A."/>
        </authorList>
    </citation>
    <scope>NUCLEOTIDE SEQUENCE</scope>
    <source>
        <strain evidence="1">MA461A</strain>
    </source>
</reference>
<protein>
    <submittedName>
        <fullName evidence="1">7783_t:CDS:1</fullName>
    </submittedName>
</protein>
<accession>A0ACA9S441</accession>
<evidence type="ECO:0000313" key="2">
    <source>
        <dbReference type="Proteomes" id="UP000789920"/>
    </source>
</evidence>
<sequence length="99" mass="11539">MNNDFNEILADLYSITPLSPNPTPRLVDRTPSLQDQITQLAYAYYLGELIEKNSLKRKMIKREVSTYYYKASIRVYNIFESLGIQQIFQTTNTTLPKIN</sequence>
<evidence type="ECO:0000313" key="1">
    <source>
        <dbReference type="EMBL" id="CAG8825613.1"/>
    </source>
</evidence>
<dbReference type="Proteomes" id="UP000789920">
    <property type="component" value="Unassembled WGS sequence"/>
</dbReference>
<feature type="non-terminal residue" evidence="1">
    <location>
        <position position="99"/>
    </location>
</feature>